<dbReference type="EMBL" id="LSDL01000061">
    <property type="protein sequence ID" value="KXB77622.1"/>
    <property type="molecule type" value="Genomic_DNA"/>
</dbReference>
<evidence type="ECO:0000313" key="3">
    <source>
        <dbReference type="Proteomes" id="UP000070531"/>
    </source>
</evidence>
<feature type="transmembrane region" description="Helical" evidence="1">
    <location>
        <begin position="16"/>
        <end position="35"/>
    </location>
</feature>
<dbReference type="AlphaFoldDB" id="A0A134BCD9"/>
<reference evidence="2 3" key="1">
    <citation type="submission" date="2016-01" db="EMBL/GenBank/DDBJ databases">
        <authorList>
            <person name="Oliw E.H."/>
        </authorList>
    </citation>
    <scope>NUCLEOTIDE SEQUENCE [LARGE SCALE GENOMIC DNA]</scope>
    <source>
        <strain evidence="2 3">DNF00307</strain>
    </source>
</reference>
<dbReference type="Proteomes" id="UP000070531">
    <property type="component" value="Unassembled WGS sequence"/>
</dbReference>
<dbReference type="PATRIC" id="fig|419005.5.peg.1317"/>
<evidence type="ECO:0000313" key="2">
    <source>
        <dbReference type="EMBL" id="KXB77622.1"/>
    </source>
</evidence>
<name>A0A134BCD9_9BACT</name>
<sequence>MLVLVNISLFVNIINLRYLSTFLGILLVLFCRYFAKSKDLFILLFLIINISFSKKAYF</sequence>
<dbReference type="STRING" id="419005.HMPREF1860_01309"/>
<organism evidence="2">
    <name type="scientific">Prevotella amnii</name>
    <dbReference type="NCBI Taxonomy" id="419005"/>
    <lineage>
        <taxon>Bacteria</taxon>
        <taxon>Pseudomonadati</taxon>
        <taxon>Bacteroidota</taxon>
        <taxon>Bacteroidia</taxon>
        <taxon>Bacteroidales</taxon>
        <taxon>Prevotellaceae</taxon>
        <taxon>Prevotella</taxon>
    </lineage>
</organism>
<accession>A0A134BCD9</accession>
<evidence type="ECO:0000256" key="1">
    <source>
        <dbReference type="SAM" id="Phobius"/>
    </source>
</evidence>
<keyword evidence="1" id="KW-1133">Transmembrane helix</keyword>
<keyword evidence="1" id="KW-0472">Membrane</keyword>
<gene>
    <name evidence="2" type="ORF">HMPREF1860_01309</name>
</gene>
<comment type="caution">
    <text evidence="2">The sequence shown here is derived from an EMBL/GenBank/DDBJ whole genome shotgun (WGS) entry which is preliminary data.</text>
</comment>
<proteinExistence type="predicted"/>
<protein>
    <submittedName>
        <fullName evidence="2">Uncharacterized protein</fullName>
    </submittedName>
</protein>
<keyword evidence="1" id="KW-0812">Transmembrane</keyword>